<sequence length="362" mass="36784">MRGAAVVSMPGSELRSHNRYRSVIDLDCRSCAHCGAIGAVVTDVTLLINFTWGNLTMHPADHTHSSRLPRTLIGLCAAATIAITAAPAGAAPAPAPAPAPKPTPAAAAKPATPAAVTPPPAPRMRVPVPGQIREGEFADTSRELITRDGWKVTVSKFGEKLDSVPPLNRSPQSFEGFSSVGGEAKIEAAYPNDPKRKPSSKIKSATLTTGTQIGCAVTADSLTVGGSLSNATTASITPTVTASGTVTGQGQGGSNGGSGGGSVSGTGTGSLSGTLSDTVTETGSISGVLKPGTTKDIPYAKKAVVGPNAQVMSRDIRIAVDNCIGGVQVRTYATVAISTDATDDTLTTFGKPIFLTRPEQNR</sequence>
<feature type="compositionally biased region" description="Pro residues" evidence="2">
    <location>
        <begin position="93"/>
        <end position="103"/>
    </location>
</feature>
<dbReference type="RefSeq" id="WP_212554451.1">
    <property type="nucleotide sequence ID" value="NZ_JAGXOE010000045.1"/>
</dbReference>
<evidence type="ECO:0000256" key="2">
    <source>
        <dbReference type="SAM" id="MobiDB-lite"/>
    </source>
</evidence>
<dbReference type="Pfam" id="PF09203">
    <property type="entry name" value="MspA"/>
    <property type="match status" value="1"/>
</dbReference>
<dbReference type="EMBL" id="JAGXOE010000045">
    <property type="protein sequence ID" value="MBS4102907.1"/>
    <property type="molecule type" value="Genomic_DNA"/>
</dbReference>
<accession>A0ABS5NH09</accession>
<evidence type="ECO:0000313" key="3">
    <source>
        <dbReference type="EMBL" id="MBS4102907.1"/>
    </source>
</evidence>
<evidence type="ECO:0000313" key="4">
    <source>
        <dbReference type="Proteomes" id="UP000676853"/>
    </source>
</evidence>
<dbReference type="InterPro" id="IPR036435">
    <property type="entry name" value="Leukocidin/porin_MspA_sf"/>
</dbReference>
<feature type="region of interest" description="Disordered" evidence="2">
    <location>
        <begin position="89"/>
        <end position="127"/>
    </location>
</feature>
<feature type="compositionally biased region" description="Low complexity" evidence="2">
    <location>
        <begin position="104"/>
        <end position="115"/>
    </location>
</feature>
<name>A0ABS5NH09_TSUPA</name>
<dbReference type="InterPro" id="IPR015286">
    <property type="entry name" value="Porin_fam_mycobact-type"/>
</dbReference>
<reference evidence="3 4" key="1">
    <citation type="submission" date="2021-04" db="EMBL/GenBank/DDBJ databases">
        <title>Whole genome sequence analysis of a thiophenic sulfur metabolizing bacteria.</title>
        <authorList>
            <person name="Akhtar N."/>
            <person name="Akram J."/>
            <person name="Aslam A."/>
        </authorList>
    </citation>
    <scope>NUCLEOTIDE SEQUENCE [LARGE SCALE GENOMIC DNA]</scope>
    <source>
        <strain evidence="3 4">3OW</strain>
    </source>
</reference>
<keyword evidence="1" id="KW-0732">Signal</keyword>
<evidence type="ECO:0000256" key="1">
    <source>
        <dbReference type="ARBA" id="ARBA00022729"/>
    </source>
</evidence>
<proteinExistence type="predicted"/>
<dbReference type="SUPFAM" id="SSF56959">
    <property type="entry name" value="Leukocidin-like"/>
    <property type="match status" value="1"/>
</dbReference>
<protein>
    <submittedName>
        <fullName evidence="3">MspA family porin</fullName>
    </submittedName>
</protein>
<feature type="compositionally biased region" description="Gly residues" evidence="2">
    <location>
        <begin position="247"/>
        <end position="270"/>
    </location>
</feature>
<comment type="caution">
    <text evidence="3">The sequence shown here is derived from an EMBL/GenBank/DDBJ whole genome shotgun (WGS) entry which is preliminary data.</text>
</comment>
<feature type="region of interest" description="Disordered" evidence="2">
    <location>
        <begin position="242"/>
        <end position="291"/>
    </location>
</feature>
<keyword evidence="4" id="KW-1185">Reference proteome</keyword>
<organism evidence="3 4">
    <name type="scientific">Tsukamurella paurometabola</name>
    <name type="common">Corynebacterium paurometabolum</name>
    <dbReference type="NCBI Taxonomy" id="2061"/>
    <lineage>
        <taxon>Bacteria</taxon>
        <taxon>Bacillati</taxon>
        <taxon>Actinomycetota</taxon>
        <taxon>Actinomycetes</taxon>
        <taxon>Mycobacteriales</taxon>
        <taxon>Tsukamurellaceae</taxon>
        <taxon>Tsukamurella</taxon>
    </lineage>
</organism>
<dbReference type="Gene3D" id="2.60.40.1650">
    <property type="entry name" value="Porin MspA (Ig-like beta-sandwich domain)"/>
    <property type="match status" value="2"/>
</dbReference>
<gene>
    <name evidence="3" type="ORF">KFZ73_16880</name>
</gene>
<dbReference type="Proteomes" id="UP000676853">
    <property type="component" value="Unassembled WGS sequence"/>
</dbReference>
<feature type="compositionally biased region" description="Low complexity" evidence="2">
    <location>
        <begin position="271"/>
        <end position="280"/>
    </location>
</feature>